<dbReference type="KEGG" id="vg:80544308"/>
<dbReference type="GeneID" id="80544308"/>
<organism evidence="1 2">
    <name type="scientific">Olene mendosa nucleopolyhedrovirus</name>
    <dbReference type="NCBI Taxonomy" id="2933796"/>
    <lineage>
        <taxon>Viruses</taxon>
        <taxon>Viruses incertae sedis</taxon>
        <taxon>Naldaviricetes</taxon>
        <taxon>Lefavirales</taxon>
        <taxon>Baculoviridae</taxon>
        <taxon>Alphabaculovirus</taxon>
        <taxon>Alphabaculovirus olmendosae</taxon>
    </lineage>
</organism>
<dbReference type="Proteomes" id="UP001157381">
    <property type="component" value="Segment"/>
</dbReference>
<dbReference type="InterPro" id="IPR007703">
    <property type="entry name" value="PIF3"/>
</dbReference>
<keyword evidence="2" id="KW-1185">Reference proteome</keyword>
<evidence type="ECO:0000313" key="1">
    <source>
        <dbReference type="EMBL" id="UOQ18913.1"/>
    </source>
</evidence>
<name>A0AAX3AUN8_9ABAC</name>
<dbReference type="RefSeq" id="YP_010805414.1">
    <property type="nucleotide sequence ID" value="NC_077147.1"/>
</dbReference>
<accession>A0AAX3AUN8</accession>
<reference evidence="1 2" key="1">
    <citation type="journal article" date="2022" name="Virus Genes">
        <title>The complete genome sequence of an alphabaculovirus from the brown tussock moth, Olene mendosa Hubner, expands our knowledge of lymantriine baculovirus diversity and evolution.</title>
        <authorList>
            <person name="Harrison R.L."/>
            <person name="Rowley D.L."/>
        </authorList>
    </citation>
    <scope>NUCLEOTIDE SEQUENCE [LARGE SCALE GENOMIC DNA]</scope>
    <source>
        <strain evidence="1">435</strain>
    </source>
</reference>
<protein>
    <submittedName>
        <fullName evidence="1">PIF-3</fullName>
    </submittedName>
</protein>
<evidence type="ECO:0000313" key="2">
    <source>
        <dbReference type="Proteomes" id="UP001157381"/>
    </source>
</evidence>
<sequence>MDRIVGFVVLITALLIAVYYCLQTAVALEGPVDASTPTAMELVFERNGIVNCAQTRLPCVNDDQCRDNCARQVTAGEFECEEGFCAIRESNATGRPDDFECDQKLGLLNVFAASEFVVAQTCVSVYRELIDDLGAPRPYLCEGGALTIDLVERQFGANDCRCADGFRKMVFDQTALARSIPVCIPTRLADVYSRFYTVLD</sequence>
<dbReference type="EMBL" id="MZ766431">
    <property type="protein sequence ID" value="UOQ18913.1"/>
    <property type="molecule type" value="Genomic_DNA"/>
</dbReference>
<proteinExistence type="predicted"/>
<dbReference type="Pfam" id="PF05006">
    <property type="entry name" value="PIF3"/>
    <property type="match status" value="1"/>
</dbReference>